<dbReference type="EMBL" id="JYDI01000339">
    <property type="protein sequence ID" value="KRY45678.1"/>
    <property type="molecule type" value="Genomic_DNA"/>
</dbReference>
<dbReference type="AlphaFoldDB" id="A0A0V1C9I5"/>
<reference evidence="2 3" key="1">
    <citation type="submission" date="2015-01" db="EMBL/GenBank/DDBJ databases">
        <title>Evolution of Trichinella species and genotypes.</title>
        <authorList>
            <person name="Korhonen P.K."/>
            <person name="Edoardo P."/>
            <person name="Giuseppe L.R."/>
            <person name="Gasser R.B."/>
        </authorList>
    </citation>
    <scope>NUCLEOTIDE SEQUENCE [LARGE SCALE GENOMIC DNA]</scope>
    <source>
        <strain evidence="2">ISS120</strain>
    </source>
</reference>
<dbReference type="Proteomes" id="UP000054653">
    <property type="component" value="Unassembled WGS sequence"/>
</dbReference>
<protein>
    <submittedName>
        <fullName evidence="2">Uncharacterized protein</fullName>
    </submittedName>
</protein>
<sequence>MHKHQNEKTTHLANSQHEMMGDLMNAKFPYN</sequence>
<feature type="compositionally biased region" description="Basic and acidic residues" evidence="1">
    <location>
        <begin position="1"/>
        <end position="10"/>
    </location>
</feature>
<evidence type="ECO:0000313" key="3">
    <source>
        <dbReference type="Proteomes" id="UP000054653"/>
    </source>
</evidence>
<organism evidence="2 3">
    <name type="scientific">Trichinella britovi</name>
    <name type="common">Parasitic roundworm</name>
    <dbReference type="NCBI Taxonomy" id="45882"/>
    <lineage>
        <taxon>Eukaryota</taxon>
        <taxon>Metazoa</taxon>
        <taxon>Ecdysozoa</taxon>
        <taxon>Nematoda</taxon>
        <taxon>Enoplea</taxon>
        <taxon>Dorylaimia</taxon>
        <taxon>Trichinellida</taxon>
        <taxon>Trichinellidae</taxon>
        <taxon>Trichinella</taxon>
    </lineage>
</organism>
<gene>
    <name evidence="2" type="ORF">T03_9593</name>
</gene>
<keyword evidence="3" id="KW-1185">Reference proteome</keyword>
<comment type="caution">
    <text evidence="2">The sequence shown here is derived from an EMBL/GenBank/DDBJ whole genome shotgun (WGS) entry which is preliminary data.</text>
</comment>
<feature type="region of interest" description="Disordered" evidence="1">
    <location>
        <begin position="1"/>
        <end position="31"/>
    </location>
</feature>
<evidence type="ECO:0000313" key="2">
    <source>
        <dbReference type="EMBL" id="KRY45678.1"/>
    </source>
</evidence>
<accession>A0A0V1C9I5</accession>
<evidence type="ECO:0000256" key="1">
    <source>
        <dbReference type="SAM" id="MobiDB-lite"/>
    </source>
</evidence>
<name>A0A0V1C9I5_TRIBR</name>
<proteinExistence type="predicted"/>